<gene>
    <name evidence="2" type="ORF">U9M48_000375</name>
</gene>
<organism evidence="2 3">
    <name type="scientific">Paspalum notatum var. saurae</name>
    <dbReference type="NCBI Taxonomy" id="547442"/>
    <lineage>
        <taxon>Eukaryota</taxon>
        <taxon>Viridiplantae</taxon>
        <taxon>Streptophyta</taxon>
        <taxon>Embryophyta</taxon>
        <taxon>Tracheophyta</taxon>
        <taxon>Spermatophyta</taxon>
        <taxon>Magnoliopsida</taxon>
        <taxon>Liliopsida</taxon>
        <taxon>Poales</taxon>
        <taxon>Poaceae</taxon>
        <taxon>PACMAD clade</taxon>
        <taxon>Panicoideae</taxon>
        <taxon>Andropogonodae</taxon>
        <taxon>Paspaleae</taxon>
        <taxon>Paspalinae</taxon>
        <taxon>Paspalum</taxon>
    </lineage>
</organism>
<evidence type="ECO:0000313" key="2">
    <source>
        <dbReference type="EMBL" id="WVZ48990.1"/>
    </source>
</evidence>
<evidence type="ECO:0000256" key="1">
    <source>
        <dbReference type="SAM" id="MobiDB-lite"/>
    </source>
</evidence>
<keyword evidence="3" id="KW-1185">Reference proteome</keyword>
<accession>A0AAQ3SHE2</accession>
<reference evidence="2 3" key="1">
    <citation type="submission" date="2024-02" db="EMBL/GenBank/DDBJ databases">
        <title>High-quality chromosome-scale genome assembly of Pensacola bahiagrass (Paspalum notatum Flugge var. saurae).</title>
        <authorList>
            <person name="Vega J.M."/>
            <person name="Podio M."/>
            <person name="Orjuela J."/>
            <person name="Siena L.A."/>
            <person name="Pessino S.C."/>
            <person name="Combes M.C."/>
            <person name="Mariac C."/>
            <person name="Albertini E."/>
            <person name="Pupilli F."/>
            <person name="Ortiz J.P.A."/>
            <person name="Leblanc O."/>
        </authorList>
    </citation>
    <scope>NUCLEOTIDE SEQUENCE [LARGE SCALE GENOMIC DNA]</scope>
    <source>
        <strain evidence="2">R1</strain>
        <tissue evidence="2">Leaf</tissue>
    </source>
</reference>
<dbReference type="EMBL" id="CP144745">
    <property type="protein sequence ID" value="WVZ48990.1"/>
    <property type="molecule type" value="Genomic_DNA"/>
</dbReference>
<name>A0AAQ3SHE2_PASNO</name>
<feature type="compositionally biased region" description="Low complexity" evidence="1">
    <location>
        <begin position="240"/>
        <end position="252"/>
    </location>
</feature>
<proteinExistence type="predicted"/>
<evidence type="ECO:0000313" key="3">
    <source>
        <dbReference type="Proteomes" id="UP001341281"/>
    </source>
</evidence>
<feature type="region of interest" description="Disordered" evidence="1">
    <location>
        <begin position="230"/>
        <end position="256"/>
    </location>
</feature>
<protein>
    <submittedName>
        <fullName evidence="2">Uncharacterized protein</fullName>
    </submittedName>
</protein>
<sequence>MRTAAGARKRRRRCVHGAAADPSPRAFLSLWAVFGPGNFTERSFLPTAEDLIPPPTGTAAPATARRLLARAPPSAPAPPSLERCPGLRHRSPLARCPCRALQARGSPMPALLDPHNRRPTRRRLLRGMPLRPRSDAIPWPSALAQRDAAAASPAACPRRPPDYWPPPSYEHCKTPPTLIASLHSLNPVATPNSVNVVQYFNQQLVRAGAHAVMAGRRPKVAQELIQKWQNESSETGTPLNAKANSGANSNGSQVHSPSPKNAGCVLLSILDLEQDFSLFYVASCPDLAAFFG</sequence>
<dbReference type="AlphaFoldDB" id="A0AAQ3SHE2"/>
<dbReference type="Proteomes" id="UP001341281">
    <property type="component" value="Chromosome 01"/>
</dbReference>